<feature type="chain" id="PRO_5015419362" evidence="1">
    <location>
        <begin position="18"/>
        <end position="291"/>
    </location>
</feature>
<protein>
    <submittedName>
        <fullName evidence="2">Tetratricopeptide repeat protein</fullName>
    </submittedName>
</protein>
<dbReference type="InterPro" id="IPR011990">
    <property type="entry name" value="TPR-like_helical_dom_sf"/>
</dbReference>
<sequence length="291" mass="33112">MRLVFLLIFLSAFPIFSQQSQMERASSLFAQKKYQQVKAILQDEVKQNSSPEVKALLAETHGNLREWDAAIALYEDLVALFPRDAELQFKYGGVMARKAESGSRVKALMLVGKIKKSFLKSADLNPKHIDVRWGLIEFYTTVPAILGGSTSKAFQCARELLKISPLEGHFALAYLYDLEDEPQKAQENLRKTVPYFKNLQTVERNQLNYLIGKVCGDFNVDLENGIERMKTYIQDYGVKDGVPVSKAYYQMAKLYRLKGDRPAASIWIKKALQSDSKSKLALEERKIINML</sequence>
<organism evidence="2 3">
    <name type="scientific">Flagellimonas meridianipacifica</name>
    <dbReference type="NCBI Taxonomy" id="1080225"/>
    <lineage>
        <taxon>Bacteria</taxon>
        <taxon>Pseudomonadati</taxon>
        <taxon>Bacteroidota</taxon>
        <taxon>Flavobacteriia</taxon>
        <taxon>Flavobacteriales</taxon>
        <taxon>Flavobacteriaceae</taxon>
        <taxon>Flagellimonas</taxon>
    </lineage>
</organism>
<accession>A0A2T0M839</accession>
<dbReference type="Proteomes" id="UP000237640">
    <property type="component" value="Unassembled WGS sequence"/>
</dbReference>
<dbReference type="SMART" id="SM00028">
    <property type="entry name" value="TPR"/>
    <property type="match status" value="3"/>
</dbReference>
<reference evidence="2 3" key="1">
    <citation type="submission" date="2018-03" db="EMBL/GenBank/DDBJ databases">
        <title>Genomic Encyclopedia of Archaeal and Bacterial Type Strains, Phase II (KMG-II): from individual species to whole genera.</title>
        <authorList>
            <person name="Goeker M."/>
        </authorList>
    </citation>
    <scope>NUCLEOTIDE SEQUENCE [LARGE SCALE GENOMIC DNA]</scope>
    <source>
        <strain evidence="2 3">DSM 25027</strain>
    </source>
</reference>
<evidence type="ECO:0000313" key="2">
    <source>
        <dbReference type="EMBL" id="PRX53671.1"/>
    </source>
</evidence>
<evidence type="ECO:0000256" key="1">
    <source>
        <dbReference type="SAM" id="SignalP"/>
    </source>
</evidence>
<name>A0A2T0M839_9FLAO</name>
<dbReference type="InterPro" id="IPR019734">
    <property type="entry name" value="TPR_rpt"/>
</dbReference>
<evidence type="ECO:0000313" key="3">
    <source>
        <dbReference type="Proteomes" id="UP000237640"/>
    </source>
</evidence>
<gene>
    <name evidence="2" type="ORF">CLV81_2058</name>
</gene>
<dbReference type="Gene3D" id="1.25.40.10">
    <property type="entry name" value="Tetratricopeptide repeat domain"/>
    <property type="match status" value="1"/>
</dbReference>
<dbReference type="SUPFAM" id="SSF48452">
    <property type="entry name" value="TPR-like"/>
    <property type="match status" value="1"/>
</dbReference>
<dbReference type="AlphaFoldDB" id="A0A2T0M839"/>
<keyword evidence="3" id="KW-1185">Reference proteome</keyword>
<proteinExistence type="predicted"/>
<feature type="signal peptide" evidence="1">
    <location>
        <begin position="1"/>
        <end position="17"/>
    </location>
</feature>
<dbReference type="EMBL" id="PVYX01000002">
    <property type="protein sequence ID" value="PRX53671.1"/>
    <property type="molecule type" value="Genomic_DNA"/>
</dbReference>
<comment type="caution">
    <text evidence="2">The sequence shown here is derived from an EMBL/GenBank/DDBJ whole genome shotgun (WGS) entry which is preliminary data.</text>
</comment>
<dbReference type="Pfam" id="PF13181">
    <property type="entry name" value="TPR_8"/>
    <property type="match status" value="1"/>
</dbReference>
<keyword evidence="1" id="KW-0732">Signal</keyword>